<evidence type="ECO:0008006" key="3">
    <source>
        <dbReference type="Google" id="ProtNLM"/>
    </source>
</evidence>
<dbReference type="Proteomes" id="UP000182882">
    <property type="component" value="Unassembled WGS sequence"/>
</dbReference>
<sequence length="125" mass="13321">MIGRGGADSFDGGAGNDYIRISSGDFELVDGGTGTDTLGLTGSNFNLDLSGVIDKIHGIEAIALYGNGDNTLTLMAQDVIDLSDNANTLRNIWTRFCRMHELTLMPCSTARQRSSPYASNCKILA</sequence>
<evidence type="ECO:0000313" key="1">
    <source>
        <dbReference type="EMBL" id="SDT88908.1"/>
    </source>
</evidence>
<name>A0A0S3AMH0_9PROT</name>
<accession>A0A0S3AMH0</accession>
<organism evidence="1 2">
    <name type="scientific">Nitrosomonas ureae</name>
    <dbReference type="NCBI Taxonomy" id="44577"/>
    <lineage>
        <taxon>Bacteria</taxon>
        <taxon>Pseudomonadati</taxon>
        <taxon>Pseudomonadota</taxon>
        <taxon>Betaproteobacteria</taxon>
        <taxon>Nitrosomonadales</taxon>
        <taxon>Nitrosomonadaceae</taxon>
        <taxon>Nitrosomonas</taxon>
    </lineage>
</organism>
<dbReference type="InterPro" id="IPR011049">
    <property type="entry name" value="Serralysin-like_metalloprot_C"/>
</dbReference>
<dbReference type="EMBL" id="FNLN01000008">
    <property type="protein sequence ID" value="SDT88908.1"/>
    <property type="molecule type" value="Genomic_DNA"/>
</dbReference>
<proteinExistence type="predicted"/>
<protein>
    <recommendedName>
        <fullName evidence="3">Hemolysin-type calcium-binding repeat-containing protein</fullName>
    </recommendedName>
</protein>
<keyword evidence="2" id="KW-1185">Reference proteome</keyword>
<dbReference type="SUPFAM" id="SSF51120">
    <property type="entry name" value="beta-Roll"/>
    <property type="match status" value="1"/>
</dbReference>
<gene>
    <name evidence="1" type="ORF">SAMN05216406_10835</name>
</gene>
<evidence type="ECO:0000313" key="2">
    <source>
        <dbReference type="Proteomes" id="UP000182882"/>
    </source>
</evidence>
<dbReference type="RefSeq" id="WP_062559981.1">
    <property type="nucleotide sequence ID" value="NZ_CP013341.1"/>
</dbReference>
<reference evidence="2" key="1">
    <citation type="submission" date="2016-10" db="EMBL/GenBank/DDBJ databases">
        <authorList>
            <person name="Varghese N."/>
            <person name="Submissions S."/>
        </authorList>
    </citation>
    <scope>NUCLEOTIDE SEQUENCE [LARGE SCALE GENOMIC DNA]</scope>
    <source>
        <strain evidence="2">Nm10</strain>
    </source>
</reference>
<dbReference type="KEGG" id="nur:ATY38_14885"/>
<dbReference type="AlphaFoldDB" id="A0A0S3AMH0"/>